<keyword evidence="2" id="KW-1185">Reference proteome</keyword>
<dbReference type="AlphaFoldDB" id="A0A453KUM7"/>
<name>A0A453KUM7_AEGTS</name>
<dbReference type="EnsemblPlants" id="AET5Gv20520000.23">
    <property type="protein sequence ID" value="AET5Gv20520000.23"/>
    <property type="gene ID" value="AET5Gv20520000"/>
</dbReference>
<reference evidence="1" key="3">
    <citation type="journal article" date="2017" name="Nature">
        <title>Genome sequence of the progenitor of the wheat D genome Aegilops tauschii.</title>
        <authorList>
            <person name="Luo M.C."/>
            <person name="Gu Y.Q."/>
            <person name="Puiu D."/>
            <person name="Wang H."/>
            <person name="Twardziok S.O."/>
            <person name="Deal K.R."/>
            <person name="Huo N."/>
            <person name="Zhu T."/>
            <person name="Wang L."/>
            <person name="Wang Y."/>
            <person name="McGuire P.E."/>
            <person name="Liu S."/>
            <person name="Long H."/>
            <person name="Ramasamy R.K."/>
            <person name="Rodriguez J.C."/>
            <person name="Van S.L."/>
            <person name="Yuan L."/>
            <person name="Wang Z."/>
            <person name="Xia Z."/>
            <person name="Xiao L."/>
            <person name="Anderson O.D."/>
            <person name="Ouyang S."/>
            <person name="Liang Y."/>
            <person name="Zimin A.V."/>
            <person name="Pertea G."/>
            <person name="Qi P."/>
            <person name="Bennetzen J.L."/>
            <person name="Dai X."/>
            <person name="Dawson M.W."/>
            <person name="Muller H.G."/>
            <person name="Kugler K."/>
            <person name="Rivarola-Duarte L."/>
            <person name="Spannagl M."/>
            <person name="Mayer K.F.X."/>
            <person name="Lu F.H."/>
            <person name="Bevan M.W."/>
            <person name="Leroy P."/>
            <person name="Li P."/>
            <person name="You F.M."/>
            <person name="Sun Q."/>
            <person name="Liu Z."/>
            <person name="Lyons E."/>
            <person name="Wicker T."/>
            <person name="Salzberg S.L."/>
            <person name="Devos K.M."/>
            <person name="Dvorak J."/>
        </authorList>
    </citation>
    <scope>NUCLEOTIDE SEQUENCE [LARGE SCALE GENOMIC DNA]</scope>
    <source>
        <strain evidence="1">cv. AL8/78</strain>
    </source>
</reference>
<organism evidence="1 2">
    <name type="scientific">Aegilops tauschii subsp. strangulata</name>
    <name type="common">Goatgrass</name>
    <dbReference type="NCBI Taxonomy" id="200361"/>
    <lineage>
        <taxon>Eukaryota</taxon>
        <taxon>Viridiplantae</taxon>
        <taxon>Streptophyta</taxon>
        <taxon>Embryophyta</taxon>
        <taxon>Tracheophyta</taxon>
        <taxon>Spermatophyta</taxon>
        <taxon>Magnoliopsida</taxon>
        <taxon>Liliopsida</taxon>
        <taxon>Poales</taxon>
        <taxon>Poaceae</taxon>
        <taxon>BOP clade</taxon>
        <taxon>Pooideae</taxon>
        <taxon>Triticodae</taxon>
        <taxon>Triticeae</taxon>
        <taxon>Triticinae</taxon>
        <taxon>Aegilops</taxon>
    </lineage>
</organism>
<reference evidence="1" key="4">
    <citation type="submission" date="2019-03" db="UniProtKB">
        <authorList>
            <consortium name="EnsemblPlants"/>
        </authorList>
    </citation>
    <scope>IDENTIFICATION</scope>
</reference>
<reference evidence="1" key="5">
    <citation type="journal article" date="2021" name="G3 (Bethesda)">
        <title>Aegilops tauschii genome assembly Aet v5.0 features greater sequence contiguity and improved annotation.</title>
        <authorList>
            <person name="Wang L."/>
            <person name="Zhu T."/>
            <person name="Rodriguez J.C."/>
            <person name="Deal K.R."/>
            <person name="Dubcovsky J."/>
            <person name="McGuire P.E."/>
            <person name="Lux T."/>
            <person name="Spannagl M."/>
            <person name="Mayer K.F.X."/>
            <person name="Baldrich P."/>
            <person name="Meyers B.C."/>
            <person name="Huo N."/>
            <person name="Gu Y.Q."/>
            <person name="Zhou H."/>
            <person name="Devos K.M."/>
            <person name="Bennetzen J.L."/>
            <person name="Unver T."/>
            <person name="Budak H."/>
            <person name="Gulick P.J."/>
            <person name="Galiba G."/>
            <person name="Kalapos B."/>
            <person name="Nelson D.R."/>
            <person name="Li P."/>
            <person name="You F.M."/>
            <person name="Luo M.C."/>
            <person name="Dvorak J."/>
        </authorList>
    </citation>
    <scope>NUCLEOTIDE SEQUENCE [LARGE SCALE GENOMIC DNA]</scope>
    <source>
        <strain evidence="1">cv. AL8/78</strain>
    </source>
</reference>
<dbReference type="Proteomes" id="UP000015105">
    <property type="component" value="Chromosome 5D"/>
</dbReference>
<accession>A0A453KUM7</accession>
<proteinExistence type="predicted"/>
<sequence>CYWHVLPPSQNKCLNFVLTLVQSCTKLETLILGRRE</sequence>
<reference evidence="2" key="2">
    <citation type="journal article" date="2017" name="Nat. Plants">
        <title>The Aegilops tauschii genome reveals multiple impacts of transposons.</title>
        <authorList>
            <person name="Zhao G."/>
            <person name="Zou C."/>
            <person name="Li K."/>
            <person name="Wang K."/>
            <person name="Li T."/>
            <person name="Gao L."/>
            <person name="Zhang X."/>
            <person name="Wang H."/>
            <person name="Yang Z."/>
            <person name="Liu X."/>
            <person name="Jiang W."/>
            <person name="Mao L."/>
            <person name="Kong X."/>
            <person name="Jiao Y."/>
            <person name="Jia J."/>
        </authorList>
    </citation>
    <scope>NUCLEOTIDE SEQUENCE [LARGE SCALE GENOMIC DNA]</scope>
    <source>
        <strain evidence="2">cv. AL8/78</strain>
    </source>
</reference>
<reference evidence="2" key="1">
    <citation type="journal article" date="2014" name="Science">
        <title>Ancient hybridizations among the ancestral genomes of bread wheat.</title>
        <authorList>
            <consortium name="International Wheat Genome Sequencing Consortium,"/>
            <person name="Marcussen T."/>
            <person name="Sandve S.R."/>
            <person name="Heier L."/>
            <person name="Spannagl M."/>
            <person name="Pfeifer M."/>
            <person name="Jakobsen K.S."/>
            <person name="Wulff B.B."/>
            <person name="Steuernagel B."/>
            <person name="Mayer K.F."/>
            <person name="Olsen O.A."/>
        </authorList>
    </citation>
    <scope>NUCLEOTIDE SEQUENCE [LARGE SCALE GENOMIC DNA]</scope>
    <source>
        <strain evidence="2">cv. AL8/78</strain>
    </source>
</reference>
<evidence type="ECO:0000313" key="2">
    <source>
        <dbReference type="Proteomes" id="UP000015105"/>
    </source>
</evidence>
<evidence type="ECO:0000313" key="1">
    <source>
        <dbReference type="EnsemblPlants" id="AET5Gv20520000.23"/>
    </source>
</evidence>
<dbReference type="Gramene" id="AET5Gv20520000.23">
    <property type="protein sequence ID" value="AET5Gv20520000.23"/>
    <property type="gene ID" value="AET5Gv20520000"/>
</dbReference>
<protein>
    <submittedName>
        <fullName evidence="1">Uncharacterized protein</fullName>
    </submittedName>
</protein>